<dbReference type="Pfam" id="PF13180">
    <property type="entry name" value="PDZ_2"/>
    <property type="match status" value="1"/>
</dbReference>
<evidence type="ECO:0000313" key="3">
    <source>
        <dbReference type="Proteomes" id="UP000237819"/>
    </source>
</evidence>
<gene>
    <name evidence="2" type="ORF">C5Y93_25020</name>
</gene>
<dbReference type="SUPFAM" id="SSF50156">
    <property type="entry name" value="PDZ domain-like"/>
    <property type="match status" value="1"/>
</dbReference>
<dbReference type="EMBL" id="PUHZ01000024">
    <property type="protein sequence ID" value="PQO42984.1"/>
    <property type="molecule type" value="Genomic_DNA"/>
</dbReference>
<feature type="domain" description="PDZ" evidence="1">
    <location>
        <begin position="50"/>
        <end position="104"/>
    </location>
</feature>
<evidence type="ECO:0000259" key="1">
    <source>
        <dbReference type="Pfam" id="PF13180"/>
    </source>
</evidence>
<name>A0A2S8GG12_9BACT</name>
<organism evidence="2 3">
    <name type="scientific">Blastopirellula marina</name>
    <dbReference type="NCBI Taxonomy" id="124"/>
    <lineage>
        <taxon>Bacteria</taxon>
        <taxon>Pseudomonadati</taxon>
        <taxon>Planctomycetota</taxon>
        <taxon>Planctomycetia</taxon>
        <taxon>Pirellulales</taxon>
        <taxon>Pirellulaceae</taxon>
        <taxon>Blastopirellula</taxon>
    </lineage>
</organism>
<comment type="caution">
    <text evidence="2">The sequence shown here is derived from an EMBL/GenBank/DDBJ whole genome shotgun (WGS) entry which is preliminary data.</text>
</comment>
<dbReference type="Proteomes" id="UP000237819">
    <property type="component" value="Unassembled WGS sequence"/>
</dbReference>
<proteinExistence type="predicted"/>
<dbReference type="InterPro" id="IPR001478">
    <property type="entry name" value="PDZ"/>
</dbReference>
<dbReference type="Gene3D" id="2.30.42.10">
    <property type="match status" value="1"/>
</dbReference>
<dbReference type="InterPro" id="IPR036034">
    <property type="entry name" value="PDZ_sf"/>
</dbReference>
<protein>
    <recommendedName>
        <fullName evidence="1">PDZ domain-containing protein</fullName>
    </recommendedName>
</protein>
<dbReference type="AlphaFoldDB" id="A0A2S8GG12"/>
<reference evidence="2 3" key="1">
    <citation type="submission" date="2018-02" db="EMBL/GenBank/DDBJ databases">
        <title>Comparative genomes isolates from brazilian mangrove.</title>
        <authorList>
            <person name="Araujo J.E."/>
            <person name="Taketani R.G."/>
            <person name="Silva M.C.P."/>
            <person name="Loureco M.V."/>
            <person name="Andreote F.D."/>
        </authorList>
    </citation>
    <scope>NUCLEOTIDE SEQUENCE [LARGE SCALE GENOMIC DNA]</scope>
    <source>
        <strain evidence="2 3">Nap-Phe MGV</strain>
    </source>
</reference>
<sequence length="108" mass="11972">MTSWDLSRQVFGGMRLKDLEPQQRKDLGLSDDQLGLAVRHVGKYGDHAVAQKAGVQVGDVITSIAGIEDNVNESNLLARLANETKRGQEVEVTLLRNGKTQRTNFRLQ</sequence>
<evidence type="ECO:0000313" key="2">
    <source>
        <dbReference type="EMBL" id="PQO42984.1"/>
    </source>
</evidence>
<accession>A0A2S8GG12</accession>